<evidence type="ECO:0000313" key="3">
    <source>
        <dbReference type="EMBL" id="KAI1695063.1"/>
    </source>
</evidence>
<comment type="caution">
    <text evidence="3">The sequence shown here is derived from an EMBL/GenBank/DDBJ whole genome shotgun (WGS) entry which is preliminary data.</text>
</comment>
<dbReference type="AlphaFoldDB" id="A0AAD4MIX6"/>
<evidence type="ECO:0000256" key="1">
    <source>
        <dbReference type="SAM" id="SignalP"/>
    </source>
</evidence>
<keyword evidence="1" id="KW-0732">Signal</keyword>
<feature type="chain" id="PRO_5042183511" description="OTU domain-containing protein" evidence="1">
    <location>
        <begin position="20"/>
        <end position="351"/>
    </location>
</feature>
<dbReference type="EMBL" id="JAKKPZ010000446">
    <property type="protein sequence ID" value="KAI1695063.1"/>
    <property type="molecule type" value="Genomic_DNA"/>
</dbReference>
<dbReference type="Proteomes" id="UP001201812">
    <property type="component" value="Unassembled WGS sequence"/>
</dbReference>
<accession>A0AAD4MIX6</accession>
<evidence type="ECO:0000259" key="2">
    <source>
        <dbReference type="PROSITE" id="PS50802"/>
    </source>
</evidence>
<reference evidence="3" key="1">
    <citation type="submission" date="2022-01" db="EMBL/GenBank/DDBJ databases">
        <title>Genome Sequence Resource for Two Populations of Ditylenchus destructor, the Migratory Endoparasitic Phytonematode.</title>
        <authorList>
            <person name="Zhang H."/>
            <person name="Lin R."/>
            <person name="Xie B."/>
        </authorList>
    </citation>
    <scope>NUCLEOTIDE SEQUENCE</scope>
    <source>
        <strain evidence="3">BazhouSP</strain>
    </source>
</reference>
<keyword evidence="4" id="KW-1185">Reference proteome</keyword>
<sequence>MKKLLFAFVLSALQSIVHSSDVKRIAYGGVHSGKDAFLIVINHPSPEQQEHWCVEQCDIPKENRGPIDYDLYKKPLKANRGKHLKTISTKYLGTKERDVIGEGNCFWRAMAYWITGHEDNYMKIKEAVTRFVRENHHKFNGTGTTAEKFITDNGLDVDGYPESNNDVYHIISVLFKVHIYFLWVEQEKPDDQVVKPYWVHYWPGKDPNEELPSVLVRFAGIHFRIITDIFESETLTTPNMHEACLFLILLFPPSRAHLPEYEQGVDIQLILNPHKADVEQIKKLTNVQVARNEGKKITGEMVFKYINKEGKERPIKAGEILGNPPYNIKCGSEPKIVARMKNADKDVTWNF</sequence>
<protein>
    <recommendedName>
        <fullName evidence="2">OTU domain-containing protein</fullName>
    </recommendedName>
</protein>
<dbReference type="InterPro" id="IPR003323">
    <property type="entry name" value="OTU_dom"/>
</dbReference>
<feature type="signal peptide" evidence="1">
    <location>
        <begin position="1"/>
        <end position="19"/>
    </location>
</feature>
<proteinExistence type="predicted"/>
<gene>
    <name evidence="3" type="ORF">DdX_19791</name>
</gene>
<dbReference type="Gene3D" id="3.90.70.80">
    <property type="match status" value="1"/>
</dbReference>
<feature type="domain" description="OTU" evidence="2">
    <location>
        <begin position="94"/>
        <end position="229"/>
    </location>
</feature>
<evidence type="ECO:0000313" key="4">
    <source>
        <dbReference type="Proteomes" id="UP001201812"/>
    </source>
</evidence>
<name>A0AAD4MIX6_9BILA</name>
<dbReference type="PROSITE" id="PS50802">
    <property type="entry name" value="OTU"/>
    <property type="match status" value="1"/>
</dbReference>
<organism evidence="3 4">
    <name type="scientific">Ditylenchus destructor</name>
    <dbReference type="NCBI Taxonomy" id="166010"/>
    <lineage>
        <taxon>Eukaryota</taxon>
        <taxon>Metazoa</taxon>
        <taxon>Ecdysozoa</taxon>
        <taxon>Nematoda</taxon>
        <taxon>Chromadorea</taxon>
        <taxon>Rhabditida</taxon>
        <taxon>Tylenchina</taxon>
        <taxon>Tylenchomorpha</taxon>
        <taxon>Sphaerularioidea</taxon>
        <taxon>Anguinidae</taxon>
        <taxon>Anguininae</taxon>
        <taxon>Ditylenchus</taxon>
    </lineage>
</organism>